<name>A0A2A6BAC9_PRIPA</name>
<organism evidence="2 3">
    <name type="scientific">Pristionchus pacificus</name>
    <name type="common">Parasitic nematode worm</name>
    <dbReference type="NCBI Taxonomy" id="54126"/>
    <lineage>
        <taxon>Eukaryota</taxon>
        <taxon>Metazoa</taxon>
        <taxon>Ecdysozoa</taxon>
        <taxon>Nematoda</taxon>
        <taxon>Chromadorea</taxon>
        <taxon>Rhabditida</taxon>
        <taxon>Rhabditina</taxon>
        <taxon>Diplogasteromorpha</taxon>
        <taxon>Diplogasteroidea</taxon>
        <taxon>Neodiplogasteridae</taxon>
        <taxon>Pristionchus</taxon>
    </lineage>
</organism>
<feature type="region of interest" description="Disordered" evidence="1">
    <location>
        <begin position="43"/>
        <end position="89"/>
    </location>
</feature>
<dbReference type="GO" id="GO:0005634">
    <property type="term" value="C:nucleus"/>
    <property type="evidence" value="ECO:0000318"/>
    <property type="project" value="GO_Central"/>
</dbReference>
<dbReference type="GO" id="GO:0007165">
    <property type="term" value="P:signal transduction"/>
    <property type="evidence" value="ECO:0000318"/>
    <property type="project" value="GO_Central"/>
</dbReference>
<evidence type="ECO:0000313" key="3">
    <source>
        <dbReference type="Proteomes" id="UP000005239"/>
    </source>
</evidence>
<dbReference type="AlphaFoldDB" id="A0A2A6BAC9"/>
<keyword evidence="3" id="KW-1185">Reference proteome</keyword>
<dbReference type="OrthoDB" id="5874782at2759"/>
<evidence type="ECO:0000313" key="2">
    <source>
        <dbReference type="EnsemblMetazoa" id="PPA15415.1"/>
    </source>
</evidence>
<dbReference type="Proteomes" id="UP000005239">
    <property type="component" value="Unassembled WGS sequence"/>
</dbReference>
<proteinExistence type="predicted"/>
<dbReference type="GO" id="GO:0005737">
    <property type="term" value="C:cytoplasm"/>
    <property type="evidence" value="ECO:0000318"/>
    <property type="project" value="GO_Central"/>
</dbReference>
<sequence>MATPGFLPLLPIRGCALKNLLKVIDPESIPEEEIKEAERLLKKNANKIKKTKAKSAAPKKKPEQRKTQYLETLPSSPEPVEKKAKGRFSGGRDVNRDTLFTMLDKVVATKPRKIPRKQVTVKANSDEESENEAAAPQRDMSWFDGVATAEDLDIDKLRPKAKYWLGKYKVIIRVNFIQKDDMELMNTEAKFLEMMELNDAQHFFSTLFDMGLVNKHRADGKFFYATIYRGGPTLQQCYDLCKGACTSGTIDRLAAQMVKIFEQIFGQGYRIVSFALKDFQIDPRSRVVYLANYTNIIKAAGIDYDDSDEEEYVDVTEKREARRMGWEGDEDFAPIKWHQNGKDHVMTEMDSMESLIYLLVHMHTGLPWAGKDDKMVWKQAHADCGQKLALINVLPPSLKCLWMMVNSTEMPKVSFNLVHRMFSRYSDDDDDFCYDWESNAQLTDDQERLINLKDSIDDTLRKIGALQCIFENQDLLSKK</sequence>
<feature type="region of interest" description="Disordered" evidence="1">
    <location>
        <begin position="118"/>
        <end position="137"/>
    </location>
</feature>
<feature type="compositionally biased region" description="Basic residues" evidence="1">
    <location>
        <begin position="43"/>
        <end position="59"/>
    </location>
</feature>
<evidence type="ECO:0000256" key="1">
    <source>
        <dbReference type="SAM" id="MobiDB-lite"/>
    </source>
</evidence>
<dbReference type="InterPro" id="IPR050235">
    <property type="entry name" value="CK1_Ser-Thr_kinase"/>
</dbReference>
<reference evidence="2" key="2">
    <citation type="submission" date="2022-06" db="UniProtKB">
        <authorList>
            <consortium name="EnsemblMetazoa"/>
        </authorList>
    </citation>
    <scope>IDENTIFICATION</scope>
    <source>
        <strain evidence="2">PS312</strain>
    </source>
</reference>
<dbReference type="Gene3D" id="1.10.510.10">
    <property type="entry name" value="Transferase(Phosphotransferase) domain 1"/>
    <property type="match status" value="1"/>
</dbReference>
<reference evidence="3" key="1">
    <citation type="journal article" date="2008" name="Nat. Genet.">
        <title>The Pristionchus pacificus genome provides a unique perspective on nematode lifestyle and parasitism.</title>
        <authorList>
            <person name="Dieterich C."/>
            <person name="Clifton S.W."/>
            <person name="Schuster L.N."/>
            <person name="Chinwalla A."/>
            <person name="Delehaunty K."/>
            <person name="Dinkelacker I."/>
            <person name="Fulton L."/>
            <person name="Fulton R."/>
            <person name="Godfrey J."/>
            <person name="Minx P."/>
            <person name="Mitreva M."/>
            <person name="Roeseler W."/>
            <person name="Tian H."/>
            <person name="Witte H."/>
            <person name="Yang S.P."/>
            <person name="Wilson R.K."/>
            <person name="Sommer R.J."/>
        </authorList>
    </citation>
    <scope>NUCLEOTIDE SEQUENCE [LARGE SCALE GENOMIC DNA]</scope>
    <source>
        <strain evidence="3">PS312</strain>
    </source>
</reference>
<dbReference type="GO" id="GO:0004674">
    <property type="term" value="F:protein serine/threonine kinase activity"/>
    <property type="evidence" value="ECO:0000318"/>
    <property type="project" value="GO_Central"/>
</dbReference>
<dbReference type="PANTHER" id="PTHR11909">
    <property type="entry name" value="CASEIN KINASE-RELATED"/>
    <property type="match status" value="1"/>
</dbReference>
<accession>A0A2A6BAC9</accession>
<dbReference type="EnsemblMetazoa" id="PPA15415.1">
    <property type="protein sequence ID" value="PPA15415.1"/>
    <property type="gene ID" value="WBGene00104969"/>
</dbReference>
<protein>
    <submittedName>
        <fullName evidence="2">Prde-1</fullName>
    </submittedName>
</protein>
<gene>
    <name evidence="2" type="primary">WBGene00104969</name>
</gene>
<accession>A0A8R1UC43</accession>